<dbReference type="EMBL" id="JAAABM010000013">
    <property type="protein sequence ID" value="KAF7673204.1"/>
    <property type="molecule type" value="Genomic_DNA"/>
</dbReference>
<sequence length="205" mass="22510">MPSIKMPSFGLGLPRDASPRLRIIQGCQIAIAALSLFAVFITLVFPVQRKLFTLSLLYTPILTSVTTIFLIVREQRRAAAGTLSKQKYVKYQILKMAAAFGMSIIGFIGHVASTPTEGDAHRAGQQGLWISGVKINKWQGLLLWLNFFNWVFLWASLFYSCCMTSNRHGAIALSGEEAQIGADSDSANDEAIARALQAQDGNWQA</sequence>
<feature type="transmembrane region" description="Helical" evidence="1">
    <location>
        <begin position="93"/>
        <end position="112"/>
    </location>
</feature>
<evidence type="ECO:0000256" key="1">
    <source>
        <dbReference type="SAM" id="Phobius"/>
    </source>
</evidence>
<dbReference type="Proteomes" id="UP000596902">
    <property type="component" value="Unassembled WGS sequence"/>
</dbReference>
<proteinExistence type="predicted"/>
<protein>
    <submittedName>
        <fullName evidence="2">Uncharacterized protein</fullName>
    </submittedName>
</protein>
<dbReference type="GeneID" id="62206752"/>
<reference evidence="2" key="2">
    <citation type="submission" date="2020-08" db="EMBL/GenBank/DDBJ databases">
        <title>Draft Genome Sequence of Cumin Blight Pathogen Alternaria burnsii.</title>
        <authorList>
            <person name="Feng Z."/>
        </authorList>
    </citation>
    <scope>NUCLEOTIDE SEQUENCE</scope>
    <source>
        <strain evidence="2">CBS107.38</strain>
    </source>
</reference>
<dbReference type="RefSeq" id="XP_038783539.1">
    <property type="nucleotide sequence ID" value="XM_038933574.1"/>
</dbReference>
<organism evidence="2 3">
    <name type="scientific">Alternaria burnsii</name>
    <dbReference type="NCBI Taxonomy" id="1187904"/>
    <lineage>
        <taxon>Eukaryota</taxon>
        <taxon>Fungi</taxon>
        <taxon>Dikarya</taxon>
        <taxon>Ascomycota</taxon>
        <taxon>Pezizomycotina</taxon>
        <taxon>Dothideomycetes</taxon>
        <taxon>Pleosporomycetidae</taxon>
        <taxon>Pleosporales</taxon>
        <taxon>Pleosporineae</taxon>
        <taxon>Pleosporaceae</taxon>
        <taxon>Alternaria</taxon>
        <taxon>Alternaria sect. Alternaria</taxon>
    </lineage>
</organism>
<feature type="transmembrane region" description="Helical" evidence="1">
    <location>
        <begin position="21"/>
        <end position="45"/>
    </location>
</feature>
<keyword evidence="1" id="KW-1133">Transmembrane helix</keyword>
<dbReference type="AlphaFoldDB" id="A0A8H7ED36"/>
<evidence type="ECO:0000313" key="3">
    <source>
        <dbReference type="Proteomes" id="UP000596902"/>
    </source>
</evidence>
<evidence type="ECO:0000313" key="2">
    <source>
        <dbReference type="EMBL" id="KAF7673204.1"/>
    </source>
</evidence>
<feature type="transmembrane region" description="Helical" evidence="1">
    <location>
        <begin position="141"/>
        <end position="159"/>
    </location>
</feature>
<name>A0A8H7ED36_9PLEO</name>
<comment type="caution">
    <text evidence="2">The sequence shown here is derived from an EMBL/GenBank/DDBJ whole genome shotgun (WGS) entry which is preliminary data.</text>
</comment>
<keyword evidence="3" id="KW-1185">Reference proteome</keyword>
<gene>
    <name evidence="2" type="ORF">GT037_008527</name>
</gene>
<reference evidence="2" key="1">
    <citation type="submission" date="2020-01" db="EMBL/GenBank/DDBJ databases">
        <authorList>
            <person name="Feng Z.H.Z."/>
        </authorList>
    </citation>
    <scope>NUCLEOTIDE SEQUENCE</scope>
    <source>
        <strain evidence="2">CBS107.38</strain>
    </source>
</reference>
<feature type="transmembrane region" description="Helical" evidence="1">
    <location>
        <begin position="51"/>
        <end position="72"/>
    </location>
</feature>
<keyword evidence="1" id="KW-0472">Membrane</keyword>
<keyword evidence="1" id="KW-0812">Transmembrane</keyword>
<accession>A0A8H7ED36</accession>